<proteinExistence type="predicted"/>
<dbReference type="RefSeq" id="WP_159678885.1">
    <property type="nucleotide sequence ID" value="NZ_CP043727.1"/>
</dbReference>
<dbReference type="Proteomes" id="UP000464402">
    <property type="component" value="Chromosome"/>
</dbReference>
<sequence>MFDTEVHAVNIKHARNIAYNNTANVNAYLSALLDCGFYMVKSEFRIFNIKDGNGVPRSVRFRTGIVNEELELELLVKDNHYGIKDLYDEEQVDSTNAGLISLSFAGPKEDGGLDFLFYINIRKFFK</sequence>
<dbReference type="EMBL" id="CP043727">
    <property type="protein sequence ID" value="QHB33093.1"/>
    <property type="molecule type" value="Genomic_DNA"/>
</dbReference>
<keyword evidence="2" id="KW-1185">Reference proteome</keyword>
<dbReference type="AlphaFoldDB" id="A0A857F072"/>
<protein>
    <submittedName>
        <fullName evidence="1">Uncharacterized protein</fullName>
    </submittedName>
</protein>
<gene>
    <name evidence="1" type="ORF">F0T03_13595</name>
</gene>
<accession>A0A857F072</accession>
<organism evidence="1 2">
    <name type="scientific">Yersinia canariae</name>
    <dbReference type="NCBI Taxonomy" id="2607663"/>
    <lineage>
        <taxon>Bacteria</taxon>
        <taxon>Pseudomonadati</taxon>
        <taxon>Pseudomonadota</taxon>
        <taxon>Gammaproteobacteria</taxon>
        <taxon>Enterobacterales</taxon>
        <taxon>Yersiniaceae</taxon>
        <taxon>Yersinia</taxon>
    </lineage>
</organism>
<dbReference type="KEGG" id="yca:F0T03_13595"/>
<reference evidence="2" key="1">
    <citation type="submission" date="2019-09" db="EMBL/GenBank/DDBJ databases">
        <title>Yersinia canariae sp. nov., isolated from a human yersiniosis case.</title>
        <authorList>
            <person name="Nguyen S.V."/>
            <person name="Greig D."/>
            <person name="Hurley D."/>
            <person name="Cao Y."/>
            <person name="McCabe E."/>
            <person name="Mitchell M."/>
            <person name="Jenkins C."/>
            <person name="Fanning S."/>
        </authorList>
    </citation>
    <scope>NUCLEOTIDE SEQUENCE [LARGE SCALE GENOMIC DNA]</scope>
    <source>
        <strain evidence="2">NCTC 14382</strain>
    </source>
</reference>
<evidence type="ECO:0000313" key="2">
    <source>
        <dbReference type="Proteomes" id="UP000464402"/>
    </source>
</evidence>
<name>A0A857F072_9GAMM</name>
<evidence type="ECO:0000313" key="1">
    <source>
        <dbReference type="EMBL" id="QHB33093.1"/>
    </source>
</evidence>